<feature type="region of interest" description="Disordered" evidence="1">
    <location>
        <begin position="76"/>
        <end position="291"/>
    </location>
</feature>
<feature type="compositionally biased region" description="Low complexity" evidence="1">
    <location>
        <begin position="240"/>
        <end position="250"/>
    </location>
</feature>
<feature type="compositionally biased region" description="Polar residues" evidence="1">
    <location>
        <begin position="80"/>
        <end position="89"/>
    </location>
</feature>
<dbReference type="Proteomes" id="UP001150538">
    <property type="component" value="Unassembled WGS sequence"/>
</dbReference>
<keyword evidence="4" id="KW-1185">Reference proteome</keyword>
<proteinExistence type="predicted"/>
<feature type="compositionally biased region" description="Low complexity" evidence="1">
    <location>
        <begin position="267"/>
        <end position="276"/>
    </location>
</feature>
<dbReference type="EMBL" id="JANBPU010000353">
    <property type="protein sequence ID" value="KAJ1912363.1"/>
    <property type="molecule type" value="Genomic_DNA"/>
</dbReference>
<keyword evidence="2" id="KW-0732">Signal</keyword>
<feature type="region of interest" description="Disordered" evidence="1">
    <location>
        <begin position="310"/>
        <end position="334"/>
    </location>
</feature>
<accession>A0A9W8DJG9</accession>
<sequence>MKLSLPFILLSTVATISLYSTSPLVVAMGHEGQQQESHPFHPGHHHRRGILPDLLGNMDIRAQACPSIRVRVSEDGTKNVVPQSENPNCPNYVPPTNVVASHPPSVSSVDQASAIASPSNPPVDRKKNKKCKKPSSSGGGGDDDGSSEEPTEEAVATDEDESSEEQTDEVVEEDSSDDITTDEAVATDEDEGEDESSEEPTEDSGEDNDDATTGEAVDGDESSQPTPNPMVDADNEEKPASPASGASPEPVFQSINTLSFNDEDPAKPASAAKPQPTISNEDDDESDEEPIDIMTFVDPTYKPAYYSLILNDPLDDPETKDEDAGPAGDVNKPLFPATYKPAYQSITL</sequence>
<organism evidence="3 4">
    <name type="scientific">Mycoemilia scoparia</name>
    <dbReference type="NCBI Taxonomy" id="417184"/>
    <lineage>
        <taxon>Eukaryota</taxon>
        <taxon>Fungi</taxon>
        <taxon>Fungi incertae sedis</taxon>
        <taxon>Zoopagomycota</taxon>
        <taxon>Kickxellomycotina</taxon>
        <taxon>Kickxellomycetes</taxon>
        <taxon>Kickxellales</taxon>
        <taxon>Kickxellaceae</taxon>
        <taxon>Mycoemilia</taxon>
    </lineage>
</organism>
<name>A0A9W8DJG9_9FUNG</name>
<dbReference type="AlphaFoldDB" id="A0A9W8DJG9"/>
<feature type="signal peptide" evidence="2">
    <location>
        <begin position="1"/>
        <end position="15"/>
    </location>
</feature>
<feature type="chain" id="PRO_5040822480" evidence="2">
    <location>
        <begin position="16"/>
        <end position="348"/>
    </location>
</feature>
<evidence type="ECO:0000313" key="4">
    <source>
        <dbReference type="Proteomes" id="UP001150538"/>
    </source>
</evidence>
<evidence type="ECO:0000313" key="3">
    <source>
        <dbReference type="EMBL" id="KAJ1912363.1"/>
    </source>
</evidence>
<gene>
    <name evidence="3" type="ORF">H4219_005633</name>
</gene>
<feature type="compositionally biased region" description="Acidic residues" evidence="1">
    <location>
        <begin position="280"/>
        <end position="291"/>
    </location>
</feature>
<feature type="compositionally biased region" description="Acidic residues" evidence="1">
    <location>
        <begin position="141"/>
        <end position="221"/>
    </location>
</feature>
<comment type="caution">
    <text evidence="3">The sequence shown here is derived from an EMBL/GenBank/DDBJ whole genome shotgun (WGS) entry which is preliminary data.</text>
</comment>
<feature type="compositionally biased region" description="Low complexity" evidence="1">
    <location>
        <begin position="98"/>
        <end position="109"/>
    </location>
</feature>
<protein>
    <submittedName>
        <fullName evidence="3">Uncharacterized protein</fullName>
    </submittedName>
</protein>
<reference evidence="3" key="1">
    <citation type="submission" date="2022-07" db="EMBL/GenBank/DDBJ databases">
        <title>Phylogenomic reconstructions and comparative analyses of Kickxellomycotina fungi.</title>
        <authorList>
            <person name="Reynolds N.K."/>
            <person name="Stajich J.E."/>
            <person name="Barry K."/>
            <person name="Grigoriev I.V."/>
            <person name="Crous P."/>
            <person name="Smith M.E."/>
        </authorList>
    </citation>
    <scope>NUCLEOTIDE SEQUENCE</scope>
    <source>
        <strain evidence="3">NBRC 100468</strain>
    </source>
</reference>
<evidence type="ECO:0000256" key="1">
    <source>
        <dbReference type="SAM" id="MobiDB-lite"/>
    </source>
</evidence>
<evidence type="ECO:0000256" key="2">
    <source>
        <dbReference type="SAM" id="SignalP"/>
    </source>
</evidence>